<dbReference type="PANTHER" id="PTHR30420:SF1">
    <property type="entry name" value="ARGININE N-SUCCINYLTRANSFERASE"/>
    <property type="match status" value="1"/>
</dbReference>
<dbReference type="SUPFAM" id="SSF55729">
    <property type="entry name" value="Acyl-CoA N-acyltransferases (Nat)"/>
    <property type="match status" value="1"/>
</dbReference>
<organism evidence="4 5">
    <name type="scientific">Tectimicrobiota bacterium</name>
    <dbReference type="NCBI Taxonomy" id="2528274"/>
    <lineage>
        <taxon>Bacteria</taxon>
        <taxon>Pseudomonadati</taxon>
        <taxon>Nitrospinota/Tectimicrobiota group</taxon>
        <taxon>Candidatus Tectimicrobiota</taxon>
    </lineage>
</organism>
<evidence type="ECO:0000256" key="3">
    <source>
        <dbReference type="ARBA" id="ARBA00023315"/>
    </source>
</evidence>
<dbReference type="Proteomes" id="UP000772181">
    <property type="component" value="Unassembled WGS sequence"/>
</dbReference>
<dbReference type="EMBL" id="JACQWF010000144">
    <property type="protein sequence ID" value="MBI4595367.1"/>
    <property type="molecule type" value="Genomic_DNA"/>
</dbReference>
<dbReference type="Gene3D" id="3.40.630.30">
    <property type="match status" value="1"/>
</dbReference>
<evidence type="ECO:0000256" key="2">
    <source>
        <dbReference type="ARBA" id="ARBA00022679"/>
    </source>
</evidence>
<keyword evidence="3" id="KW-0012">Acyltransferase</keyword>
<dbReference type="GO" id="GO:0006527">
    <property type="term" value="P:L-arginine catabolic process"/>
    <property type="evidence" value="ECO:0007669"/>
    <property type="project" value="InterPro"/>
</dbReference>
<dbReference type="InterPro" id="IPR007041">
    <property type="entry name" value="Arg_succinylTrfase_AstA/AruG"/>
</dbReference>
<dbReference type="PANTHER" id="PTHR30420">
    <property type="entry name" value="N-SUCCINYLARGININE DIHYDROLASE"/>
    <property type="match status" value="1"/>
</dbReference>
<gene>
    <name evidence="4" type="ORF">HY730_03205</name>
</gene>
<dbReference type="Pfam" id="PF04958">
    <property type="entry name" value="AstA"/>
    <property type="match status" value="1"/>
</dbReference>
<evidence type="ECO:0000313" key="4">
    <source>
        <dbReference type="EMBL" id="MBI4595367.1"/>
    </source>
</evidence>
<reference evidence="4" key="1">
    <citation type="submission" date="2020-07" db="EMBL/GenBank/DDBJ databases">
        <title>Huge and variable diversity of episymbiotic CPR bacteria and DPANN archaea in groundwater ecosystems.</title>
        <authorList>
            <person name="He C.Y."/>
            <person name="Keren R."/>
            <person name="Whittaker M."/>
            <person name="Farag I.F."/>
            <person name="Doudna J."/>
            <person name="Cate J.H.D."/>
            <person name="Banfield J.F."/>
        </authorList>
    </citation>
    <scope>NUCLEOTIDE SEQUENCE</scope>
    <source>
        <strain evidence="4">NC_groundwater_1482_Ag_S-0.65um_47_24</strain>
    </source>
</reference>
<dbReference type="AlphaFoldDB" id="A0A933LQJ0"/>
<comment type="caution">
    <text evidence="4">The sequence shown here is derived from an EMBL/GenBank/DDBJ whole genome shotgun (WGS) entry which is preliminary data.</text>
</comment>
<accession>A0A933LQJ0</accession>
<keyword evidence="1" id="KW-0056">Arginine metabolism</keyword>
<dbReference type="InterPro" id="IPR016181">
    <property type="entry name" value="Acyl_CoA_acyltransferase"/>
</dbReference>
<evidence type="ECO:0000313" key="5">
    <source>
        <dbReference type="Proteomes" id="UP000772181"/>
    </source>
</evidence>
<sequence length="338" mass="38167">MLVIRNAETRDLEALVKLAAILNSVNFPNQPDVLKEQLELSETSFAGRIKDPYEGHYIFVAEDTEGGEILGSSMIFSRHGSPLAPHYYFEVLFEERYSHTLKKGFKHQILRLRSNEDGPTELGGFVIHPHARGKGLGRPLSYVRLMYIGLHREKFKERILAELLPPLTEEGKSLLWEAYGNKFTALSYKEADYLSRKNKEFIGALFPQHDVYTCLFPPEVQEVIGEVGKDTVSVKAMLEEAGLRYLNQLDPFDGGPHFGAHLEDIRPLKELKILSARMDTRKPASAPKGLVAVEKGHNFKTIVTVLHIENDEIFLEPESMKALDIAPLEKVASMPLKM</sequence>
<keyword evidence="2" id="KW-0808">Transferase</keyword>
<evidence type="ECO:0000256" key="1">
    <source>
        <dbReference type="ARBA" id="ARBA00022503"/>
    </source>
</evidence>
<proteinExistence type="predicted"/>
<dbReference type="GO" id="GO:0008791">
    <property type="term" value="F:arginine N-succinyltransferase activity"/>
    <property type="evidence" value="ECO:0007669"/>
    <property type="project" value="InterPro"/>
</dbReference>
<protein>
    <submittedName>
        <fullName evidence="4">Arginine N-succinyltransferase</fullName>
    </submittedName>
</protein>
<name>A0A933LQJ0_UNCTE</name>